<dbReference type="GO" id="GO:0004519">
    <property type="term" value="F:endonuclease activity"/>
    <property type="evidence" value="ECO:0007669"/>
    <property type="project" value="UniProtKB-KW"/>
</dbReference>
<dbReference type="InterPro" id="IPR002711">
    <property type="entry name" value="HNH"/>
</dbReference>
<dbReference type="Gene3D" id="1.10.30.50">
    <property type="match status" value="1"/>
</dbReference>
<keyword evidence="5" id="KW-1185">Reference proteome</keyword>
<name>A0ABP7GRA5_9MICO</name>
<protein>
    <submittedName>
        <fullName evidence="4">HNH endonuclease signature motif containing protein</fullName>
    </submittedName>
</protein>
<dbReference type="CDD" id="cd00085">
    <property type="entry name" value="HNHc"/>
    <property type="match status" value="1"/>
</dbReference>
<comment type="caution">
    <text evidence="4">The sequence shown here is derived from an EMBL/GenBank/DDBJ whole genome shotgun (WGS) entry which is preliminary data.</text>
</comment>
<evidence type="ECO:0000259" key="3">
    <source>
        <dbReference type="SMART" id="SM00507"/>
    </source>
</evidence>
<sequence length="468" mass="50334">MEALAAQLDRLDEALSLAVGEALDGNALAGCDDAELLRVLATASRLGRLVDAALVEATGHVHERCLTAERVDRLSTRMGCRDTNELLRRATRCSAQRASELVRAADAVHRRTALSSGELLTADYPSLREALGAGEVSSEALGGIVRALDKALPAATVAQRLAADTELAAAASGTAPDQAPPAGADDLRWQAQVWAMVLDQDGAEPREDRAQRLREIRVGRVRDGLASVRGYLLADVAAQLTLLTDAIDNPKRQPSFGPAADDDDPPERLADTRTAGQRRHDAFAAILTAAAGCADMPTLGGAAPTLTVVVRAEDLVAGVGFAHIDGIDEPVPLEVARHVGCCGKIERITCDSFGRILDIQVQDRIFTPQQRRAIATRDGGCVIPGCRIKAVCCEIHHAQEWAEGGPTSTDNGVTLCWFHHRTLGSSGWEVRIRDGVPEVRGPSWWDPHRRWRRAAKHPLWMRPRARTG</sequence>
<keyword evidence="4" id="KW-0255">Endonuclease</keyword>
<dbReference type="SMART" id="SM00507">
    <property type="entry name" value="HNHc"/>
    <property type="match status" value="1"/>
</dbReference>
<keyword evidence="4" id="KW-0378">Hydrolase</keyword>
<dbReference type="Pfam" id="PF01844">
    <property type="entry name" value="HNH"/>
    <property type="match status" value="1"/>
</dbReference>
<dbReference type="InterPro" id="IPR003615">
    <property type="entry name" value="HNH_nuc"/>
</dbReference>
<dbReference type="InterPro" id="IPR003870">
    <property type="entry name" value="DUF222"/>
</dbReference>
<dbReference type="Proteomes" id="UP001500540">
    <property type="component" value="Unassembled WGS sequence"/>
</dbReference>
<feature type="domain" description="HNH nuclease" evidence="3">
    <location>
        <begin position="369"/>
        <end position="421"/>
    </location>
</feature>
<gene>
    <name evidence="4" type="ORF">GCM10022240_27100</name>
</gene>
<keyword evidence="4" id="KW-0540">Nuclease</keyword>
<dbReference type="EMBL" id="BAABAF010000009">
    <property type="protein sequence ID" value="GAA3773810.1"/>
    <property type="molecule type" value="Genomic_DNA"/>
</dbReference>
<evidence type="ECO:0000313" key="5">
    <source>
        <dbReference type="Proteomes" id="UP001500540"/>
    </source>
</evidence>
<reference evidence="5" key="1">
    <citation type="journal article" date="2019" name="Int. J. Syst. Evol. Microbiol.">
        <title>The Global Catalogue of Microorganisms (GCM) 10K type strain sequencing project: providing services to taxonomists for standard genome sequencing and annotation.</title>
        <authorList>
            <consortium name="The Broad Institute Genomics Platform"/>
            <consortium name="The Broad Institute Genome Sequencing Center for Infectious Disease"/>
            <person name="Wu L."/>
            <person name="Ma J."/>
        </authorList>
    </citation>
    <scope>NUCLEOTIDE SEQUENCE [LARGE SCALE GENOMIC DNA]</scope>
    <source>
        <strain evidence="5">JCM 16950</strain>
    </source>
</reference>
<dbReference type="Pfam" id="PF02720">
    <property type="entry name" value="DUF222"/>
    <property type="match status" value="1"/>
</dbReference>
<proteinExistence type="inferred from homology"/>
<dbReference type="RefSeq" id="WP_344784523.1">
    <property type="nucleotide sequence ID" value="NZ_BAABAF010000009.1"/>
</dbReference>
<organism evidence="4 5">
    <name type="scientific">Microbacterium kribbense</name>
    <dbReference type="NCBI Taxonomy" id="433645"/>
    <lineage>
        <taxon>Bacteria</taxon>
        <taxon>Bacillati</taxon>
        <taxon>Actinomycetota</taxon>
        <taxon>Actinomycetes</taxon>
        <taxon>Micrococcales</taxon>
        <taxon>Microbacteriaceae</taxon>
        <taxon>Microbacterium</taxon>
    </lineage>
</organism>
<comment type="similarity">
    <text evidence="1">Belongs to the Rv1128c/1148c/1588c/1702c/1945/3466 family.</text>
</comment>
<accession>A0ABP7GRA5</accession>
<feature type="region of interest" description="Disordered" evidence="2">
    <location>
        <begin position="248"/>
        <end position="275"/>
    </location>
</feature>
<evidence type="ECO:0000313" key="4">
    <source>
        <dbReference type="EMBL" id="GAA3773810.1"/>
    </source>
</evidence>
<evidence type="ECO:0000256" key="1">
    <source>
        <dbReference type="ARBA" id="ARBA00023450"/>
    </source>
</evidence>
<evidence type="ECO:0000256" key="2">
    <source>
        <dbReference type="SAM" id="MobiDB-lite"/>
    </source>
</evidence>